<dbReference type="AlphaFoldDB" id="A0A5P1FHC5"/>
<dbReference type="EMBL" id="CM007383">
    <property type="protein sequence ID" value="ONK76299.1"/>
    <property type="molecule type" value="Genomic_DNA"/>
</dbReference>
<evidence type="ECO:0000256" key="7">
    <source>
        <dbReference type="ARBA" id="ARBA00023027"/>
    </source>
</evidence>
<keyword evidence="15" id="KW-1185">Reference proteome</keyword>
<name>A0A5P1FHC5_ASPOF</name>
<dbReference type="SMART" id="SM00773">
    <property type="entry name" value="WGR"/>
    <property type="match status" value="1"/>
</dbReference>
<feature type="domain" description="PARP catalytic" evidence="11">
    <location>
        <begin position="272"/>
        <end position="363"/>
    </location>
</feature>
<dbReference type="InterPro" id="IPR004102">
    <property type="entry name" value="Poly(ADP-ribose)pol_reg_dom"/>
</dbReference>
<dbReference type="Pfam" id="PF05406">
    <property type="entry name" value="WGR"/>
    <property type="match status" value="1"/>
</dbReference>
<dbReference type="GO" id="GO:0070212">
    <property type="term" value="P:protein poly-ADP-ribosylation"/>
    <property type="evidence" value="ECO:0007669"/>
    <property type="project" value="TreeGrafter"/>
</dbReference>
<dbReference type="SUPFAM" id="SSF142921">
    <property type="entry name" value="WGR domain-like"/>
    <property type="match status" value="1"/>
</dbReference>
<dbReference type="PANTHER" id="PTHR10459">
    <property type="entry name" value="DNA LIGASE"/>
    <property type="match status" value="1"/>
</dbReference>
<dbReference type="GO" id="GO:0006302">
    <property type="term" value="P:double-strand break repair"/>
    <property type="evidence" value="ECO:0007669"/>
    <property type="project" value="TreeGrafter"/>
</dbReference>
<dbReference type="InterPro" id="IPR036616">
    <property type="entry name" value="Poly(ADP-ribose)pol_reg_dom_sf"/>
</dbReference>
<evidence type="ECO:0000256" key="4">
    <source>
        <dbReference type="ARBA" id="ARBA00022676"/>
    </source>
</evidence>
<keyword evidence="5 10" id="KW-0808">Transferase</keyword>
<dbReference type="GO" id="GO:0003950">
    <property type="term" value="F:NAD+ poly-ADP-ribosyltransferase activity"/>
    <property type="evidence" value="ECO:0007669"/>
    <property type="project" value="UniProtKB-UniRule"/>
</dbReference>
<comment type="catalytic activity">
    <reaction evidence="1">
        <text>L-aspartyl-[protein] + NAD(+) = 4-O-(ADP-D-ribosyl)-L-aspartyl-[protein] + nicotinamide</text>
        <dbReference type="Rhea" id="RHEA:54424"/>
        <dbReference type="Rhea" id="RHEA-COMP:9867"/>
        <dbReference type="Rhea" id="RHEA-COMP:13832"/>
        <dbReference type="ChEBI" id="CHEBI:17154"/>
        <dbReference type="ChEBI" id="CHEBI:29961"/>
        <dbReference type="ChEBI" id="CHEBI:57540"/>
        <dbReference type="ChEBI" id="CHEBI:138102"/>
    </reaction>
</comment>
<proteinExistence type="predicted"/>
<accession>A0A5P1FHC5</accession>
<protein>
    <recommendedName>
        <fullName evidence="10">Poly [ADP-ribose] polymerase</fullName>
        <shortName evidence="10">PARP</shortName>
        <ecNumber evidence="10">2.4.2.-</ecNumber>
    </recommendedName>
</protein>
<dbReference type="Pfam" id="PF00644">
    <property type="entry name" value="PARP"/>
    <property type="match status" value="1"/>
</dbReference>
<dbReference type="PROSITE" id="PS51977">
    <property type="entry name" value="WGR"/>
    <property type="match status" value="1"/>
</dbReference>
<dbReference type="PANTHER" id="PTHR10459:SF106">
    <property type="entry name" value="PROTEIN ADP-RIBOSYLTRANSFERASE PARP3"/>
    <property type="match status" value="1"/>
</dbReference>
<sequence>MAVGKGIPWDKQDPGEEALESLTAELKLYGKRGVHTDSKLVDQGGVIFEKDGIIYNCAFFICDQGRGLNEYCITQLIMVPKNKLRLFYKKGRVGDGPRAEERVEEFPDTDDAIREFVQLFEELIGNEFEPREREKKFEKRSLKFYPKIWYSFKYSVDDFSPEVYRYVLMEIGMDSPDLPVGMVSDLHLKRCEELLLQFRDCLKTNPESDDKGNMMRLDFSNRCFTLMHSSRPFTIRDFEELADHAATAFEIVRVITVASWLIGDMTYTTLDDPLSDRYKKLGCFVTPLDKESDDYSMVVKYLEKTYEPVNLGDVSYGATVENIFAVETNEGPSYDDVKKLPNKVFIWCGMFPVGLFLPFPSLF</sequence>
<evidence type="ECO:0000256" key="3">
    <source>
        <dbReference type="ARBA" id="ARBA00004123"/>
    </source>
</evidence>
<dbReference type="InterPro" id="IPR036930">
    <property type="entry name" value="WGR_dom_sf"/>
</dbReference>
<evidence type="ECO:0000256" key="6">
    <source>
        <dbReference type="ARBA" id="ARBA00022695"/>
    </source>
</evidence>
<feature type="domain" description="WGR" evidence="13">
    <location>
        <begin position="44"/>
        <end position="144"/>
    </location>
</feature>
<dbReference type="PROSITE" id="PS51059">
    <property type="entry name" value="PARP_CATALYTIC"/>
    <property type="match status" value="1"/>
</dbReference>
<dbReference type="InterPro" id="IPR012317">
    <property type="entry name" value="Poly(ADP-ribose)pol_cat_dom"/>
</dbReference>
<dbReference type="InterPro" id="IPR050800">
    <property type="entry name" value="ARTD/PARP"/>
</dbReference>
<keyword evidence="7 10" id="KW-0520">NAD</keyword>
<feature type="domain" description="PARP alpha-helical" evidence="12">
    <location>
        <begin position="144"/>
        <end position="263"/>
    </location>
</feature>
<evidence type="ECO:0000256" key="5">
    <source>
        <dbReference type="ARBA" id="ARBA00022679"/>
    </source>
</evidence>
<organism evidence="14 15">
    <name type="scientific">Asparagus officinalis</name>
    <name type="common">Garden asparagus</name>
    <dbReference type="NCBI Taxonomy" id="4686"/>
    <lineage>
        <taxon>Eukaryota</taxon>
        <taxon>Viridiplantae</taxon>
        <taxon>Streptophyta</taxon>
        <taxon>Embryophyta</taxon>
        <taxon>Tracheophyta</taxon>
        <taxon>Spermatophyta</taxon>
        <taxon>Magnoliopsida</taxon>
        <taxon>Liliopsida</taxon>
        <taxon>Asparagales</taxon>
        <taxon>Asparagaceae</taxon>
        <taxon>Asparagoideae</taxon>
        <taxon>Asparagus</taxon>
    </lineage>
</organism>
<evidence type="ECO:0000256" key="1">
    <source>
        <dbReference type="ARBA" id="ARBA00000438"/>
    </source>
</evidence>
<evidence type="ECO:0000259" key="13">
    <source>
        <dbReference type="PROSITE" id="PS51977"/>
    </source>
</evidence>
<keyword evidence="8" id="KW-0539">Nucleus</keyword>
<gene>
    <name evidence="14" type="ORF">A4U43_C03F26150</name>
</gene>
<evidence type="ECO:0000256" key="10">
    <source>
        <dbReference type="RuleBase" id="RU362114"/>
    </source>
</evidence>
<dbReference type="Pfam" id="PF02877">
    <property type="entry name" value="PARP_reg"/>
    <property type="match status" value="1"/>
</dbReference>
<evidence type="ECO:0000259" key="12">
    <source>
        <dbReference type="PROSITE" id="PS51060"/>
    </source>
</evidence>
<comment type="subcellular location">
    <subcellularLocation>
        <location evidence="3">Nucleus</location>
    </subcellularLocation>
</comment>
<comment type="catalytic activity">
    <reaction evidence="2">
        <text>L-glutamyl-[protein] + NAD(+) = 5-O-(ADP-D-ribosyl)-L-glutamyl-[protein] + nicotinamide</text>
        <dbReference type="Rhea" id="RHEA:58224"/>
        <dbReference type="Rhea" id="RHEA-COMP:10208"/>
        <dbReference type="Rhea" id="RHEA-COMP:15089"/>
        <dbReference type="ChEBI" id="CHEBI:17154"/>
        <dbReference type="ChEBI" id="CHEBI:29973"/>
        <dbReference type="ChEBI" id="CHEBI:57540"/>
        <dbReference type="ChEBI" id="CHEBI:142540"/>
    </reaction>
</comment>
<dbReference type="GO" id="GO:0005730">
    <property type="term" value="C:nucleolus"/>
    <property type="evidence" value="ECO:0007669"/>
    <property type="project" value="TreeGrafter"/>
</dbReference>
<evidence type="ECO:0000259" key="11">
    <source>
        <dbReference type="PROSITE" id="PS51059"/>
    </source>
</evidence>
<evidence type="ECO:0000256" key="8">
    <source>
        <dbReference type="ARBA" id="ARBA00023242"/>
    </source>
</evidence>
<comment type="function">
    <text evidence="9">Involved in the base excision repair (BER) pathway, by catalyzing the poly(ADP-ribosyl)ation of a limited number of acceptor proteins involved in chromatin architecture and in DNA metabolism. This modification follows DNA damages and appears as an obligatory step in a detection/signaling pathway leading to the reparation of DNA strand breaks.</text>
</comment>
<keyword evidence="4 10" id="KW-0328">Glycosyltransferase</keyword>
<dbReference type="GO" id="GO:1990404">
    <property type="term" value="F:NAD+-protein mono-ADP-ribosyltransferase activity"/>
    <property type="evidence" value="ECO:0007669"/>
    <property type="project" value="TreeGrafter"/>
</dbReference>
<evidence type="ECO:0000256" key="2">
    <source>
        <dbReference type="ARBA" id="ARBA00000459"/>
    </source>
</evidence>
<dbReference type="Gene3D" id="1.20.142.10">
    <property type="entry name" value="Poly(ADP-ribose) polymerase, regulatory domain"/>
    <property type="match status" value="1"/>
</dbReference>
<dbReference type="Gene3D" id="3.90.228.10">
    <property type="match status" value="1"/>
</dbReference>
<dbReference type="EC" id="2.4.2.-" evidence="10"/>
<evidence type="ECO:0000313" key="14">
    <source>
        <dbReference type="EMBL" id="ONK76299.1"/>
    </source>
</evidence>
<dbReference type="OMA" id="HMERCED"/>
<reference evidence="15" key="1">
    <citation type="journal article" date="2017" name="Nat. Commun.">
        <title>The asparagus genome sheds light on the origin and evolution of a young Y chromosome.</title>
        <authorList>
            <person name="Harkess A."/>
            <person name="Zhou J."/>
            <person name="Xu C."/>
            <person name="Bowers J.E."/>
            <person name="Van der Hulst R."/>
            <person name="Ayyampalayam S."/>
            <person name="Mercati F."/>
            <person name="Riccardi P."/>
            <person name="McKain M.R."/>
            <person name="Kakrana A."/>
            <person name="Tang H."/>
            <person name="Ray J."/>
            <person name="Groenendijk J."/>
            <person name="Arikit S."/>
            <person name="Mathioni S.M."/>
            <person name="Nakano M."/>
            <person name="Shan H."/>
            <person name="Telgmann-Rauber A."/>
            <person name="Kanno A."/>
            <person name="Yue Z."/>
            <person name="Chen H."/>
            <person name="Li W."/>
            <person name="Chen Y."/>
            <person name="Xu X."/>
            <person name="Zhang Y."/>
            <person name="Luo S."/>
            <person name="Chen H."/>
            <person name="Gao J."/>
            <person name="Mao Z."/>
            <person name="Pires J.C."/>
            <person name="Luo M."/>
            <person name="Kudrna D."/>
            <person name="Wing R.A."/>
            <person name="Meyers B.C."/>
            <person name="Yi K."/>
            <person name="Kong H."/>
            <person name="Lavrijsen P."/>
            <person name="Sunseri F."/>
            <person name="Falavigna A."/>
            <person name="Ye Y."/>
            <person name="Leebens-Mack J.H."/>
            <person name="Chen G."/>
        </authorList>
    </citation>
    <scope>NUCLEOTIDE SEQUENCE [LARGE SCALE GENOMIC DNA]</scope>
    <source>
        <strain evidence="15">cv. DH0086</strain>
    </source>
</reference>
<dbReference type="Gramene" id="ONK76299">
    <property type="protein sequence ID" value="ONK76299"/>
    <property type="gene ID" value="A4U43_C03F26150"/>
</dbReference>
<dbReference type="Proteomes" id="UP000243459">
    <property type="component" value="Chromosome 3"/>
</dbReference>
<dbReference type="GO" id="GO:0016779">
    <property type="term" value="F:nucleotidyltransferase activity"/>
    <property type="evidence" value="ECO:0007669"/>
    <property type="project" value="UniProtKB-KW"/>
</dbReference>
<dbReference type="InterPro" id="IPR008893">
    <property type="entry name" value="WGR_domain"/>
</dbReference>
<dbReference type="SUPFAM" id="SSF56399">
    <property type="entry name" value="ADP-ribosylation"/>
    <property type="match status" value="1"/>
</dbReference>
<dbReference type="SUPFAM" id="SSF47587">
    <property type="entry name" value="Domain of poly(ADP-ribose) polymerase"/>
    <property type="match status" value="1"/>
</dbReference>
<evidence type="ECO:0000313" key="15">
    <source>
        <dbReference type="Proteomes" id="UP000243459"/>
    </source>
</evidence>
<dbReference type="PROSITE" id="PS51060">
    <property type="entry name" value="PARP_ALPHA_HD"/>
    <property type="match status" value="1"/>
</dbReference>
<evidence type="ECO:0000256" key="9">
    <source>
        <dbReference type="ARBA" id="ARBA00024945"/>
    </source>
</evidence>
<keyword evidence="6" id="KW-0548">Nucleotidyltransferase</keyword>